<dbReference type="InterPro" id="IPR027094">
    <property type="entry name" value="Mitofusin_fam"/>
</dbReference>
<evidence type="ECO:0000256" key="2">
    <source>
        <dbReference type="ARBA" id="ARBA00022741"/>
    </source>
</evidence>
<comment type="caution">
    <text evidence="7">The sequence shown here is derived from an EMBL/GenBank/DDBJ whole genome shotgun (WGS) entry which is preliminary data.</text>
</comment>
<dbReference type="GO" id="GO:0005525">
    <property type="term" value="F:GTP binding"/>
    <property type="evidence" value="ECO:0007669"/>
    <property type="project" value="UniProtKB-KW"/>
</dbReference>
<sequence length="486" mass="52043">MSLIAATRRVLLLAIDTHRGDPATVAHLQGQLARLDEPLRVAIAGKVKAGKSTLLNALVGENVAPTDAGECTRVVTWYRDGHVPRIVLHPHRGAAEPLTVRREEGSLVIDLAGTPADDVERLVVDWPSESLRAATLIDTPGIASTSASTSQRTVAFLDPDDDTPTEADAVVYLMRHLHAADAEFLESFRDRGVARATAVNTVAVISRADEIGGGRVDAMFSARGIAQRYRADPTVRGLCQDVVAVAGLLAQTGRTLRHAEYTALADLSALPREELDGDLLSVARFRRGGDAEQRDRLVRRFGLFGIRLSAMLIRQGTNNPDALAAELVNRSGLAELQNVLHTQFTGRRDLLKARSALLAVDRLLQGTRRDGPLAREVERVLAGAHEFAELRLLGALRSGVVGLPRPVAEEAERLLGDAGASPAARLGLPPGTPAAELRQAAFGALERWQRHAANPMLSRSATAACHTVIRTCEGILAAGPHPVRTP</sequence>
<dbReference type="OrthoDB" id="4379468at2"/>
<feature type="domain" description="Dynamin N-terminal" evidence="6">
    <location>
        <begin position="41"/>
        <end position="176"/>
    </location>
</feature>
<dbReference type="InterPro" id="IPR045063">
    <property type="entry name" value="Dynamin_N"/>
</dbReference>
<dbReference type="SUPFAM" id="SSF52540">
    <property type="entry name" value="P-loop containing nucleoside triphosphate hydrolases"/>
    <property type="match status" value="1"/>
</dbReference>
<comment type="subcellular location">
    <subcellularLocation>
        <location evidence="1">Membrane</location>
    </subcellularLocation>
</comment>
<accession>A0A4Y3WKQ8</accession>
<evidence type="ECO:0000256" key="3">
    <source>
        <dbReference type="ARBA" id="ARBA00022801"/>
    </source>
</evidence>
<dbReference type="PANTHER" id="PTHR10465">
    <property type="entry name" value="TRANSMEMBRANE GTPASE FZO1"/>
    <property type="match status" value="1"/>
</dbReference>
<dbReference type="Gene3D" id="3.40.50.300">
    <property type="entry name" value="P-loop containing nucleotide triphosphate hydrolases"/>
    <property type="match status" value="1"/>
</dbReference>
<dbReference type="Proteomes" id="UP000320338">
    <property type="component" value="Unassembled WGS sequence"/>
</dbReference>
<evidence type="ECO:0000259" key="6">
    <source>
        <dbReference type="Pfam" id="PF00350"/>
    </source>
</evidence>
<name>A0A4Y3WKQ8_9PSEU</name>
<dbReference type="Pfam" id="PF00350">
    <property type="entry name" value="Dynamin_N"/>
    <property type="match status" value="1"/>
</dbReference>
<dbReference type="GO" id="GO:0016020">
    <property type="term" value="C:membrane"/>
    <property type="evidence" value="ECO:0007669"/>
    <property type="project" value="UniProtKB-SubCell"/>
</dbReference>
<evidence type="ECO:0000256" key="1">
    <source>
        <dbReference type="ARBA" id="ARBA00004370"/>
    </source>
</evidence>
<evidence type="ECO:0000313" key="7">
    <source>
        <dbReference type="EMBL" id="GEC19098.1"/>
    </source>
</evidence>
<evidence type="ECO:0000256" key="5">
    <source>
        <dbReference type="ARBA" id="ARBA00023136"/>
    </source>
</evidence>
<dbReference type="EMBL" id="BJNG01000013">
    <property type="protein sequence ID" value="GEC19098.1"/>
    <property type="molecule type" value="Genomic_DNA"/>
</dbReference>
<proteinExistence type="predicted"/>
<evidence type="ECO:0000256" key="4">
    <source>
        <dbReference type="ARBA" id="ARBA00023134"/>
    </source>
</evidence>
<dbReference type="GO" id="GO:0008053">
    <property type="term" value="P:mitochondrial fusion"/>
    <property type="evidence" value="ECO:0007669"/>
    <property type="project" value="TreeGrafter"/>
</dbReference>
<evidence type="ECO:0000313" key="8">
    <source>
        <dbReference type="Proteomes" id="UP000320338"/>
    </source>
</evidence>
<keyword evidence="8" id="KW-1185">Reference proteome</keyword>
<reference evidence="7 8" key="1">
    <citation type="submission" date="2019-06" db="EMBL/GenBank/DDBJ databases">
        <title>Whole genome shotgun sequence of Pseudonocardia hydrocarbonoxydans NBRC 14498.</title>
        <authorList>
            <person name="Hosoyama A."/>
            <person name="Uohara A."/>
            <person name="Ohji S."/>
            <person name="Ichikawa N."/>
        </authorList>
    </citation>
    <scope>NUCLEOTIDE SEQUENCE [LARGE SCALE GENOMIC DNA]</scope>
    <source>
        <strain evidence="7 8">NBRC 14498</strain>
    </source>
</reference>
<protein>
    <submittedName>
        <fullName evidence="7">GTPase</fullName>
    </submittedName>
</protein>
<dbReference type="PANTHER" id="PTHR10465:SF0">
    <property type="entry name" value="SARCALUMENIN"/>
    <property type="match status" value="1"/>
</dbReference>
<dbReference type="AlphaFoldDB" id="A0A4Y3WKQ8"/>
<keyword evidence="2" id="KW-0547">Nucleotide-binding</keyword>
<dbReference type="RefSeq" id="WP_141277687.1">
    <property type="nucleotide sequence ID" value="NZ_BAAARZ010000088.1"/>
</dbReference>
<dbReference type="GO" id="GO:0003924">
    <property type="term" value="F:GTPase activity"/>
    <property type="evidence" value="ECO:0007669"/>
    <property type="project" value="InterPro"/>
</dbReference>
<organism evidence="7 8">
    <name type="scientific">Pseudonocardia hydrocarbonoxydans</name>
    <dbReference type="NCBI Taxonomy" id="76726"/>
    <lineage>
        <taxon>Bacteria</taxon>
        <taxon>Bacillati</taxon>
        <taxon>Actinomycetota</taxon>
        <taxon>Actinomycetes</taxon>
        <taxon>Pseudonocardiales</taxon>
        <taxon>Pseudonocardiaceae</taxon>
        <taxon>Pseudonocardia</taxon>
    </lineage>
</organism>
<keyword evidence="3" id="KW-0378">Hydrolase</keyword>
<keyword evidence="4" id="KW-0342">GTP-binding</keyword>
<dbReference type="InterPro" id="IPR027417">
    <property type="entry name" value="P-loop_NTPase"/>
</dbReference>
<gene>
    <name evidence="7" type="ORF">PHY01_13810</name>
</gene>
<keyword evidence="5" id="KW-0472">Membrane</keyword>